<dbReference type="SUPFAM" id="SSF161111">
    <property type="entry name" value="Cation efflux protein transmembrane domain-like"/>
    <property type="match status" value="1"/>
</dbReference>
<evidence type="ECO:0000313" key="12">
    <source>
        <dbReference type="EMBL" id="QSE97017.1"/>
    </source>
</evidence>
<evidence type="ECO:0000313" key="13">
    <source>
        <dbReference type="Proteomes" id="UP000662783"/>
    </source>
</evidence>
<keyword evidence="5" id="KW-0864">Zinc transport</keyword>
<dbReference type="InterPro" id="IPR058533">
    <property type="entry name" value="Cation_efflux_TM"/>
</dbReference>
<dbReference type="InterPro" id="IPR050681">
    <property type="entry name" value="CDF/SLC30A"/>
</dbReference>
<gene>
    <name evidence="12" type="ORF">JR347_15675</name>
</gene>
<dbReference type="GO" id="GO:0005385">
    <property type="term" value="F:zinc ion transmembrane transporter activity"/>
    <property type="evidence" value="ECO:0007669"/>
    <property type="project" value="TreeGrafter"/>
</dbReference>
<comment type="subcellular location">
    <subcellularLocation>
        <location evidence="1">Membrane</location>
        <topology evidence="1">Multi-pass membrane protein</topology>
    </subcellularLocation>
</comment>
<keyword evidence="13" id="KW-1185">Reference proteome</keyword>
<sequence>MSHHHHHHSGNIKFAFFLNLGFTIIEIVGGIFTNSMAILADALHDFGDSVSLGTAWYFDNLSHKKRDKSYTYGYKRFSLIGAIVNALILLTGSVFIISETVPRLFNPQTPDTEGMIWLAILGVIVNGLAVFRLKKGHTMNEKVVYLHLLEDVLGWIAVLIGAIIMHFYELPIIDPLLSIGISLFILFNVFKSLKSVFGILMQGVPQDTNTKEIKKYILSLEGVLEVHDLHIWSMDGDYNVLTAHVVMEGKPSMDDLSPIKKEIHDNLHKFNINHATLEFEMEDEECVLVDC</sequence>
<feature type="transmembrane region" description="Helical" evidence="9">
    <location>
        <begin position="172"/>
        <end position="190"/>
    </location>
</feature>
<keyword evidence="4 9" id="KW-0812">Transmembrane</keyword>
<evidence type="ECO:0000256" key="1">
    <source>
        <dbReference type="ARBA" id="ARBA00004141"/>
    </source>
</evidence>
<evidence type="ECO:0000256" key="5">
    <source>
        <dbReference type="ARBA" id="ARBA00022906"/>
    </source>
</evidence>
<dbReference type="Gene3D" id="3.30.70.1350">
    <property type="entry name" value="Cation efflux protein, cytoplasmic domain"/>
    <property type="match status" value="1"/>
</dbReference>
<proteinExistence type="inferred from homology"/>
<dbReference type="EMBL" id="CP070608">
    <property type="protein sequence ID" value="QSE97017.1"/>
    <property type="molecule type" value="Genomic_DNA"/>
</dbReference>
<organism evidence="12 13">
    <name type="scientific">Fulvivirga lutea</name>
    <dbReference type="NCBI Taxonomy" id="2810512"/>
    <lineage>
        <taxon>Bacteria</taxon>
        <taxon>Pseudomonadati</taxon>
        <taxon>Bacteroidota</taxon>
        <taxon>Cytophagia</taxon>
        <taxon>Cytophagales</taxon>
        <taxon>Fulvivirgaceae</taxon>
        <taxon>Fulvivirga</taxon>
    </lineage>
</organism>
<feature type="domain" description="Cation efflux protein transmembrane" evidence="10">
    <location>
        <begin position="13"/>
        <end position="201"/>
    </location>
</feature>
<name>A0A975A107_9BACT</name>
<dbReference type="InterPro" id="IPR002524">
    <property type="entry name" value="Cation_efflux"/>
</dbReference>
<dbReference type="RefSeq" id="WP_205721530.1">
    <property type="nucleotide sequence ID" value="NZ_CP070608.1"/>
</dbReference>
<evidence type="ECO:0000259" key="11">
    <source>
        <dbReference type="Pfam" id="PF16916"/>
    </source>
</evidence>
<protein>
    <submittedName>
        <fullName evidence="12">Cation transporter</fullName>
    </submittedName>
</protein>
<dbReference type="SUPFAM" id="SSF160240">
    <property type="entry name" value="Cation efflux protein cytoplasmic domain-like"/>
    <property type="match status" value="1"/>
</dbReference>
<feature type="transmembrane region" description="Helical" evidence="9">
    <location>
        <begin position="114"/>
        <end position="131"/>
    </location>
</feature>
<dbReference type="Pfam" id="PF01545">
    <property type="entry name" value="Cation_efflux"/>
    <property type="match status" value="1"/>
</dbReference>
<dbReference type="PANTHER" id="PTHR11562">
    <property type="entry name" value="CATION EFFLUX PROTEIN/ ZINC TRANSPORTER"/>
    <property type="match status" value="1"/>
</dbReference>
<keyword evidence="5" id="KW-0862">Zinc</keyword>
<dbReference type="Gene3D" id="1.20.1510.10">
    <property type="entry name" value="Cation efflux protein transmembrane domain"/>
    <property type="match status" value="1"/>
</dbReference>
<dbReference type="InterPro" id="IPR027469">
    <property type="entry name" value="Cation_efflux_TMD_sf"/>
</dbReference>
<evidence type="ECO:0000256" key="6">
    <source>
        <dbReference type="ARBA" id="ARBA00022989"/>
    </source>
</evidence>
<dbReference type="InterPro" id="IPR036837">
    <property type="entry name" value="Cation_efflux_CTD_sf"/>
</dbReference>
<keyword evidence="7" id="KW-0406">Ion transport</keyword>
<evidence type="ECO:0000256" key="4">
    <source>
        <dbReference type="ARBA" id="ARBA00022692"/>
    </source>
</evidence>
<keyword evidence="6 9" id="KW-1133">Transmembrane helix</keyword>
<evidence type="ECO:0000256" key="9">
    <source>
        <dbReference type="SAM" id="Phobius"/>
    </source>
</evidence>
<keyword evidence="8 9" id="KW-0472">Membrane</keyword>
<evidence type="ECO:0000256" key="7">
    <source>
        <dbReference type="ARBA" id="ARBA00023065"/>
    </source>
</evidence>
<dbReference type="Pfam" id="PF16916">
    <property type="entry name" value="ZT_dimer"/>
    <property type="match status" value="1"/>
</dbReference>
<evidence type="ECO:0000256" key="8">
    <source>
        <dbReference type="ARBA" id="ARBA00023136"/>
    </source>
</evidence>
<feature type="transmembrane region" description="Helical" evidence="9">
    <location>
        <begin position="143"/>
        <end position="166"/>
    </location>
</feature>
<reference evidence="12" key="1">
    <citation type="submission" date="2021-02" db="EMBL/GenBank/DDBJ databases">
        <title>Fulvivirga sp. S481 isolated from sea water.</title>
        <authorList>
            <person name="Bae S.S."/>
            <person name="Baek K."/>
        </authorList>
    </citation>
    <scope>NUCLEOTIDE SEQUENCE</scope>
    <source>
        <strain evidence="12">S481</strain>
    </source>
</reference>
<keyword evidence="3" id="KW-0813">Transport</keyword>
<comment type="similarity">
    <text evidence="2">Belongs to the cation diffusion facilitator (CDF) transporter (TC 2.A.4) family. SLC30A subfamily.</text>
</comment>
<dbReference type="NCBIfam" id="TIGR01297">
    <property type="entry name" value="CDF"/>
    <property type="match status" value="1"/>
</dbReference>
<evidence type="ECO:0000256" key="3">
    <source>
        <dbReference type="ARBA" id="ARBA00022448"/>
    </source>
</evidence>
<dbReference type="InterPro" id="IPR027470">
    <property type="entry name" value="Cation_efflux_CTD"/>
</dbReference>
<dbReference type="KEGG" id="fuv:JR347_15675"/>
<dbReference type="GO" id="GO:0005886">
    <property type="term" value="C:plasma membrane"/>
    <property type="evidence" value="ECO:0007669"/>
    <property type="project" value="TreeGrafter"/>
</dbReference>
<evidence type="ECO:0000256" key="2">
    <source>
        <dbReference type="ARBA" id="ARBA00008873"/>
    </source>
</evidence>
<accession>A0A975A107</accession>
<feature type="domain" description="Cation efflux protein cytoplasmic" evidence="11">
    <location>
        <begin position="205"/>
        <end position="279"/>
    </location>
</feature>
<feature type="transmembrane region" description="Helical" evidence="9">
    <location>
        <begin position="12"/>
        <end position="32"/>
    </location>
</feature>
<evidence type="ECO:0000259" key="10">
    <source>
        <dbReference type="Pfam" id="PF01545"/>
    </source>
</evidence>
<dbReference type="PANTHER" id="PTHR11562:SF17">
    <property type="entry name" value="RE54080P-RELATED"/>
    <property type="match status" value="1"/>
</dbReference>
<feature type="transmembrane region" description="Helical" evidence="9">
    <location>
        <begin position="79"/>
        <end position="98"/>
    </location>
</feature>
<dbReference type="Proteomes" id="UP000662783">
    <property type="component" value="Chromosome"/>
</dbReference>
<dbReference type="AlphaFoldDB" id="A0A975A107"/>